<dbReference type="VEuPathDB" id="TriTrypDB:Tb1125.6.5240"/>
<keyword evidence="6" id="KW-0325">Glycoprotein</keyword>
<evidence type="ECO:0000256" key="7">
    <source>
        <dbReference type="ARBA" id="ARBA00023288"/>
    </source>
</evidence>
<keyword evidence="3" id="KW-1003">Cell membrane</keyword>
<dbReference type="VEuPathDB" id="TriTrypDB:Tb927.6.5240"/>
<keyword evidence="4" id="KW-0336">GPI-anchor</keyword>
<accession>A0A1J0R497</accession>
<dbReference type="VEuPathDB" id="TriTrypDB:Tbg972.3.70"/>
<evidence type="ECO:0000256" key="5">
    <source>
        <dbReference type="ARBA" id="ARBA00023136"/>
    </source>
</evidence>
<comment type="subcellular location">
    <subcellularLocation>
        <location evidence="2">Cell membrane</location>
        <topology evidence="2">Lipid-anchor</topology>
        <topology evidence="2">GPI-anchor</topology>
    </subcellularLocation>
</comment>
<evidence type="ECO:0000256" key="3">
    <source>
        <dbReference type="ARBA" id="ARBA00022475"/>
    </source>
</evidence>
<keyword evidence="7" id="KW-0449">Lipoprotein</keyword>
<dbReference type="AlphaFoldDB" id="A0A1J0R497"/>
<organism evidence="9">
    <name type="scientific">Trypanosoma brucei</name>
    <dbReference type="NCBI Taxonomy" id="5691"/>
    <lineage>
        <taxon>Eukaryota</taxon>
        <taxon>Discoba</taxon>
        <taxon>Euglenozoa</taxon>
        <taxon>Kinetoplastea</taxon>
        <taxon>Metakinetoplastina</taxon>
        <taxon>Trypanosomatida</taxon>
        <taxon>Trypanosomatidae</taxon>
        <taxon>Trypanosoma</taxon>
    </lineage>
</organism>
<evidence type="ECO:0000256" key="6">
    <source>
        <dbReference type="ARBA" id="ARBA00023180"/>
    </source>
</evidence>
<evidence type="ECO:0000256" key="2">
    <source>
        <dbReference type="ARBA" id="ARBA00004609"/>
    </source>
</evidence>
<dbReference type="VEuPathDB" id="TriTrypDB:Tb427_000475100"/>
<reference evidence="9" key="1">
    <citation type="submission" date="2016-08" db="EMBL/GenBank/DDBJ databases">
        <title>VSG repertoire of Trypanosoma brucei EATRO 1125.</title>
        <authorList>
            <person name="Cross G.A."/>
        </authorList>
    </citation>
    <scope>NUCLEOTIDE SEQUENCE</scope>
    <source>
        <strain evidence="9">EATRO 1125</strain>
    </source>
</reference>
<dbReference type="SUPFAM" id="SSF58087">
    <property type="entry name" value="Variant surface glycoprotein (N-terminal domain)"/>
    <property type="match status" value="1"/>
</dbReference>
<proteinExistence type="predicted"/>
<comment type="function">
    <text evidence="1">VSG forms a coat on the surface of the parasite. The trypanosome evades the immune response of the host by expressing a series of antigenically distinct VSGs from an estimated 1000 VSG genes.</text>
</comment>
<name>A0A1J0R497_9TRYP</name>
<evidence type="ECO:0000256" key="4">
    <source>
        <dbReference type="ARBA" id="ARBA00022622"/>
    </source>
</evidence>
<dbReference type="SUPFAM" id="SSF118251">
    <property type="entry name" value="Variant surface glycoprotein MITAT 1.2, VSG 221, C-terminal domain"/>
    <property type="match status" value="1"/>
</dbReference>
<feature type="chain" id="PRO_5012317271" evidence="8">
    <location>
        <begin position="22"/>
        <end position="488"/>
    </location>
</feature>
<evidence type="ECO:0000313" key="9">
    <source>
        <dbReference type="EMBL" id="APD72658.1"/>
    </source>
</evidence>
<dbReference type="EMBL" id="KX698702">
    <property type="protein sequence ID" value="APD72658.1"/>
    <property type="molecule type" value="Genomic_DNA"/>
</dbReference>
<dbReference type="InterPro" id="IPR027446">
    <property type="entry name" value="VSG_C_dom_sf"/>
</dbReference>
<evidence type="ECO:0000256" key="8">
    <source>
        <dbReference type="SAM" id="SignalP"/>
    </source>
</evidence>
<keyword evidence="5" id="KW-0472">Membrane</keyword>
<evidence type="ECO:0000256" key="1">
    <source>
        <dbReference type="ARBA" id="ARBA00002523"/>
    </source>
</evidence>
<dbReference type="GO" id="GO:0005886">
    <property type="term" value="C:plasma membrane"/>
    <property type="evidence" value="ECO:0007669"/>
    <property type="project" value="UniProtKB-SubCell"/>
</dbReference>
<protein>
    <submittedName>
        <fullName evidence="9">Variant surface glycoprotein 1125.334</fullName>
    </submittedName>
</protein>
<sequence length="488" mass="52277">MTPLLLAVEAVVLVTAMFGAATETSIEAVSSPCHEVQYLEKLISHFEENLSSARSRAAELSNDYSLLTLAAVCTEDPQTATAYIALSGDTKEAELQQREALKAGEGAITELVQTLRSRVSQTKALIHAEKDKLETETATSPTASKTFLSQSADKQCAIPTSKSTPSADTCDATAGQGDHLDKSISELQQITAVNLTPDERFQTPEYTILLTTTGNPSTGAALSSLKKGTCASSGEAANNIGSITAGIAIASILRKKGNNDALQKQTLFRAGGATAGCVETDDDSKSHLTTQKKVANAICRHRGADIKLYDRPLLKNKETLAGEANMRALAQLLATGKVNTKEGPNSQTEAVKALHPAGVSTLTADLVDPLENEEITYDKDNNPVKTTIKDGNKPGKFATTLAFCYGRRHRRKSVITAQKEVSDTKKEKCKEDKEKSKCIADTDCQHKDGKCKLKEGVNMENDGKTTNTTGSNSFVINKTSLWLAFLLF</sequence>
<dbReference type="GO" id="GO:0098552">
    <property type="term" value="C:side of membrane"/>
    <property type="evidence" value="ECO:0007669"/>
    <property type="project" value="UniProtKB-KW"/>
</dbReference>
<feature type="signal peptide" evidence="8">
    <location>
        <begin position="1"/>
        <end position="21"/>
    </location>
</feature>
<keyword evidence="8" id="KW-0732">Signal</keyword>